<feature type="domain" description="EF-hand" evidence="4">
    <location>
        <begin position="404"/>
        <end position="439"/>
    </location>
</feature>
<reference evidence="5 6" key="1">
    <citation type="journal article" date="2016" name="Genome Biol. Evol.">
        <title>Gene Family Evolution Reflects Adaptation to Soil Environmental Stressors in the Genome of the Collembolan Orchesella cincta.</title>
        <authorList>
            <person name="Faddeeva-Vakhrusheva A."/>
            <person name="Derks M.F."/>
            <person name="Anvar S.Y."/>
            <person name="Agamennone V."/>
            <person name="Suring W."/>
            <person name="Smit S."/>
            <person name="van Straalen N.M."/>
            <person name="Roelofs D."/>
        </authorList>
    </citation>
    <scope>NUCLEOTIDE SEQUENCE [LARGE SCALE GENOMIC DNA]</scope>
    <source>
        <tissue evidence="5">Mixed pool</tissue>
    </source>
</reference>
<dbReference type="InterPro" id="IPR011992">
    <property type="entry name" value="EF-hand-dom_pair"/>
</dbReference>
<dbReference type="Gene3D" id="1.10.238.10">
    <property type="entry name" value="EF-hand"/>
    <property type="match status" value="3"/>
</dbReference>
<evidence type="ECO:0000256" key="1">
    <source>
        <dbReference type="ARBA" id="ARBA00022837"/>
    </source>
</evidence>
<dbReference type="InterPro" id="IPR002048">
    <property type="entry name" value="EF_hand_dom"/>
</dbReference>
<keyword evidence="1" id="KW-0106">Calcium</keyword>
<dbReference type="PROSITE" id="PS00018">
    <property type="entry name" value="EF_HAND_1"/>
    <property type="match status" value="4"/>
</dbReference>
<comment type="caution">
    <text evidence="5">The sequence shown here is derived from an EMBL/GenBank/DDBJ whole genome shotgun (WGS) entry which is preliminary data.</text>
</comment>
<dbReference type="OMA" id="MELEAMI"/>
<sequence>MRLIFWNALGLVCFAAFLGFAGADETCTWKEDGTKVCDEDDTEHNVWKETSDWDWEDEEVEVKASQGKNDDDEDDDENENRNPVYSQNSNELEIELFGQFFNSLEEWDPSKDNFNKYSPEKIIAAMMDTLALFDTNDDGFLEYDEVEAVLLKKAKSQEVLERVKENFDEFEEGKMSIFQFLDCFKKLGNGEYAASLVIPFNRLSYLPAATAKKIMQGSIQMFLDSDINLDGKLDREEFEVGMKRSQAKRGDEQTAPPPEQLTAIFDIIDADKDDALTYTEFQGTIPEKPMTIDESLRDLFEKTDSNKDGLLSEDEYLDLMKARATKMQVDLPSDEEVLDGFHKLDLNEDGLLNPQEMKGVFDNLKTAQEKRITKAFNDFDLDGDGVLSMEELEIIPQGIEETSGQKVDLNVLMGMLDKNKDGVVSLEEMRIVLSQLMNMKIK</sequence>
<proteinExistence type="predicted"/>
<evidence type="ECO:0000256" key="2">
    <source>
        <dbReference type="SAM" id="MobiDB-lite"/>
    </source>
</evidence>
<feature type="domain" description="EF-hand" evidence="4">
    <location>
        <begin position="367"/>
        <end position="402"/>
    </location>
</feature>
<gene>
    <name evidence="5" type="ORF">Ocin01_00652</name>
</gene>
<dbReference type="Proteomes" id="UP000094527">
    <property type="component" value="Unassembled WGS sequence"/>
</dbReference>
<dbReference type="Pfam" id="PF13499">
    <property type="entry name" value="EF-hand_7"/>
    <property type="match status" value="3"/>
</dbReference>
<dbReference type="PROSITE" id="PS50222">
    <property type="entry name" value="EF_HAND_2"/>
    <property type="match status" value="5"/>
</dbReference>
<evidence type="ECO:0000256" key="3">
    <source>
        <dbReference type="SAM" id="SignalP"/>
    </source>
</evidence>
<dbReference type="InterPro" id="IPR018247">
    <property type="entry name" value="EF_Hand_1_Ca_BS"/>
</dbReference>
<evidence type="ECO:0000313" key="6">
    <source>
        <dbReference type="Proteomes" id="UP000094527"/>
    </source>
</evidence>
<feature type="domain" description="EF-hand" evidence="4">
    <location>
        <begin position="213"/>
        <end position="248"/>
    </location>
</feature>
<evidence type="ECO:0000313" key="5">
    <source>
        <dbReference type="EMBL" id="ODN06029.1"/>
    </source>
</evidence>
<keyword evidence="3" id="KW-0732">Signal</keyword>
<dbReference type="PANTHER" id="PTHR10827">
    <property type="entry name" value="RETICULOCALBIN"/>
    <property type="match status" value="1"/>
</dbReference>
<dbReference type="SUPFAM" id="SSF47473">
    <property type="entry name" value="EF-hand"/>
    <property type="match status" value="3"/>
</dbReference>
<feature type="domain" description="EF-hand" evidence="4">
    <location>
        <begin position="291"/>
        <end position="326"/>
    </location>
</feature>
<accession>A0A1D2NLE2</accession>
<feature type="signal peptide" evidence="3">
    <location>
        <begin position="1"/>
        <end position="23"/>
    </location>
</feature>
<evidence type="ECO:0000259" key="4">
    <source>
        <dbReference type="PROSITE" id="PS50222"/>
    </source>
</evidence>
<dbReference type="SMART" id="SM00054">
    <property type="entry name" value="EFh"/>
    <property type="match status" value="7"/>
</dbReference>
<keyword evidence="6" id="KW-1185">Reference proteome</keyword>
<dbReference type="AlphaFoldDB" id="A0A1D2NLE2"/>
<feature type="region of interest" description="Disordered" evidence="2">
    <location>
        <begin position="50"/>
        <end position="85"/>
    </location>
</feature>
<dbReference type="Pfam" id="PF13202">
    <property type="entry name" value="EF-hand_5"/>
    <property type="match status" value="1"/>
</dbReference>
<dbReference type="STRING" id="48709.A0A1D2NLE2"/>
<dbReference type="CDD" id="cd00051">
    <property type="entry name" value="EFh"/>
    <property type="match status" value="2"/>
</dbReference>
<dbReference type="PANTHER" id="PTHR10827:SF85">
    <property type="entry name" value="CALCIUM-BINDING PROTEIN"/>
    <property type="match status" value="1"/>
</dbReference>
<organism evidence="5 6">
    <name type="scientific">Orchesella cincta</name>
    <name type="common">Springtail</name>
    <name type="synonym">Podura cincta</name>
    <dbReference type="NCBI Taxonomy" id="48709"/>
    <lineage>
        <taxon>Eukaryota</taxon>
        <taxon>Metazoa</taxon>
        <taxon>Ecdysozoa</taxon>
        <taxon>Arthropoda</taxon>
        <taxon>Hexapoda</taxon>
        <taxon>Collembola</taxon>
        <taxon>Entomobryomorpha</taxon>
        <taxon>Entomobryoidea</taxon>
        <taxon>Orchesellidae</taxon>
        <taxon>Orchesellinae</taxon>
        <taxon>Orchesella</taxon>
    </lineage>
</organism>
<dbReference type="EMBL" id="LJIJ01000011">
    <property type="protein sequence ID" value="ODN06029.1"/>
    <property type="molecule type" value="Genomic_DNA"/>
</dbReference>
<feature type="chain" id="PRO_5008905702" evidence="3">
    <location>
        <begin position="24"/>
        <end position="442"/>
    </location>
</feature>
<feature type="domain" description="EF-hand" evidence="4">
    <location>
        <begin position="121"/>
        <end position="156"/>
    </location>
</feature>
<dbReference type="GO" id="GO:0005509">
    <property type="term" value="F:calcium ion binding"/>
    <property type="evidence" value="ECO:0007669"/>
    <property type="project" value="InterPro"/>
</dbReference>
<protein>
    <submittedName>
        <fullName evidence="5">Putative calcium-binding protein CML44</fullName>
    </submittedName>
</protein>
<dbReference type="OrthoDB" id="6572480at2759"/>
<name>A0A1D2NLE2_ORCCI</name>